<accession>A0A0G4J458</accession>
<keyword evidence="7 10" id="KW-1133">Transmembrane helix</keyword>
<feature type="transmembrane region" description="Helical" evidence="10">
    <location>
        <begin position="516"/>
        <end position="535"/>
    </location>
</feature>
<geneLocation type="mitochondrion" evidence="12"/>
<evidence type="ECO:0000256" key="4">
    <source>
        <dbReference type="ARBA" id="ARBA00022692"/>
    </source>
</evidence>
<comment type="subcellular location">
    <subcellularLocation>
        <location evidence="1">Endomembrane system</location>
        <topology evidence="1">Multi-pass membrane protein</topology>
    </subcellularLocation>
</comment>
<dbReference type="OrthoDB" id="5210at2759"/>
<keyword evidence="12" id="KW-0496">Mitochondrion</keyword>
<dbReference type="OMA" id="DANVRTT"/>
<dbReference type="EMBL" id="OVEO01000018">
    <property type="protein sequence ID" value="SPR01685.1"/>
    <property type="molecule type" value="Genomic_DNA"/>
</dbReference>
<dbReference type="GO" id="GO:0004427">
    <property type="term" value="F:inorganic diphosphate phosphatase activity"/>
    <property type="evidence" value="ECO:0007669"/>
    <property type="project" value="InterPro"/>
</dbReference>
<feature type="transmembrane region" description="Helical" evidence="10">
    <location>
        <begin position="86"/>
        <end position="107"/>
    </location>
</feature>
<feature type="transmembrane region" description="Helical" evidence="10">
    <location>
        <begin position="12"/>
        <end position="35"/>
    </location>
</feature>
<gene>
    <name evidence="11" type="ORF">PBRA_008876</name>
    <name evidence="12" type="ORF">PLBR_LOCUS8900</name>
</gene>
<evidence type="ECO:0000256" key="3">
    <source>
        <dbReference type="ARBA" id="ARBA00022448"/>
    </source>
</evidence>
<name>A0A0G4J458_PLABS</name>
<feature type="transmembrane region" description="Helical" evidence="10">
    <location>
        <begin position="451"/>
        <end position="470"/>
    </location>
</feature>
<feature type="transmembrane region" description="Helical" evidence="10">
    <location>
        <begin position="166"/>
        <end position="184"/>
    </location>
</feature>
<protein>
    <recommendedName>
        <fullName evidence="2">H(+)-exporting diphosphatase</fullName>
        <ecNumber evidence="2">7.1.3.1</ecNumber>
    </recommendedName>
</protein>
<evidence type="ECO:0000256" key="7">
    <source>
        <dbReference type="ARBA" id="ARBA00022989"/>
    </source>
</evidence>
<evidence type="ECO:0000313" key="13">
    <source>
        <dbReference type="Proteomes" id="UP000039324"/>
    </source>
</evidence>
<feature type="transmembrane region" description="Helical" evidence="10">
    <location>
        <begin position="735"/>
        <end position="757"/>
    </location>
</feature>
<dbReference type="Pfam" id="PF03030">
    <property type="entry name" value="H_PPase"/>
    <property type="match status" value="1"/>
</dbReference>
<keyword evidence="8" id="KW-0406">Ion transport</keyword>
<evidence type="ECO:0000256" key="1">
    <source>
        <dbReference type="ARBA" id="ARBA00004127"/>
    </source>
</evidence>
<dbReference type="EMBL" id="CDSF01000123">
    <property type="protein sequence ID" value="CEP02292.1"/>
    <property type="molecule type" value="Genomic_DNA"/>
</dbReference>
<keyword evidence="5" id="KW-0460">Magnesium</keyword>
<dbReference type="GO" id="GO:0016020">
    <property type="term" value="C:membrane"/>
    <property type="evidence" value="ECO:0007669"/>
    <property type="project" value="InterPro"/>
</dbReference>
<evidence type="ECO:0000256" key="2">
    <source>
        <dbReference type="ARBA" id="ARBA00013242"/>
    </source>
</evidence>
<dbReference type="Proteomes" id="UP000039324">
    <property type="component" value="Unassembled WGS sequence"/>
</dbReference>
<feature type="transmembrane region" description="Helical" evidence="10">
    <location>
        <begin position="345"/>
        <end position="368"/>
    </location>
</feature>
<dbReference type="EC" id="7.1.3.1" evidence="2"/>
<reference evidence="12 14" key="2">
    <citation type="submission" date="2018-03" db="EMBL/GenBank/DDBJ databases">
        <authorList>
            <person name="Fogelqvist J."/>
        </authorList>
    </citation>
    <scope>NUCLEOTIDE SEQUENCE [LARGE SCALE GENOMIC DNA]</scope>
</reference>
<dbReference type="AlphaFoldDB" id="A0A0G4J458"/>
<evidence type="ECO:0000313" key="11">
    <source>
        <dbReference type="EMBL" id="CEP02292.1"/>
    </source>
</evidence>
<keyword evidence="4 10" id="KW-0812">Transmembrane</keyword>
<keyword evidence="6" id="KW-1278">Translocase</keyword>
<keyword evidence="3" id="KW-0813">Transport</keyword>
<dbReference type="GO" id="GO:0012505">
    <property type="term" value="C:endomembrane system"/>
    <property type="evidence" value="ECO:0007669"/>
    <property type="project" value="UniProtKB-SubCell"/>
</dbReference>
<keyword evidence="13" id="KW-1185">Reference proteome</keyword>
<evidence type="ECO:0000256" key="9">
    <source>
        <dbReference type="ARBA" id="ARBA00023136"/>
    </source>
</evidence>
<keyword evidence="9 10" id="KW-0472">Membrane</keyword>
<evidence type="ECO:0000313" key="14">
    <source>
        <dbReference type="Proteomes" id="UP000290189"/>
    </source>
</evidence>
<dbReference type="GO" id="GO:0009678">
    <property type="term" value="F:diphosphate hydrolysis-driven proton transmembrane transporter activity"/>
    <property type="evidence" value="ECO:0007669"/>
    <property type="project" value="UniProtKB-EC"/>
</dbReference>
<evidence type="ECO:0000256" key="10">
    <source>
        <dbReference type="SAM" id="Phobius"/>
    </source>
</evidence>
<sequence>MELTTSMTVAAALAGGLLSLLAAVVYAYQVLSIGVDEKRYPKAASAFHKIQDGAQAFLRAEFTILAAYVVIVFVVLAVVVGWETTAAFVVGAVLSALTGYLGMSIAVRANLRTTLACAGPNPLNAGLRVAFKSGAVMGLTVVATGILGVSVLFTTFYYVSGDAHNSWKWMSGFAVGASSIALFARVGGGIYTKAADVGADLVGKVESGLEEDDPNNPATIADNVGDNVGDVAGMGSDLFESYVGTIIAACTLGRAFLADPIVQEAMQASGRTYTELTMAAFPLWVYGLGAICSVVGTLLVRHSSSAAAPAPPLSSSSSSEQFAYEAAVRRHNERLLGSLLTSMRIGVYGASALVIGASALATHLTFGLDNALGWRLYACILVGLVCGCLVGYCTEYATSYTYAPTQSIARKSDTGPATVVIQGLGLGMLSCVPPVVAIVASILAADQLASTYGIAVAGVGMLSTLGVSLASDAFGPVCDNAGGLAEMAEEEFPQAVRDTTDALDALGNTTAATGKGFAIGSAVLTAVALMAAFAAEAGLKAEEVSLMDPVVLPGILLGGLMPFVFAALTMLSVGKAAESIMWEVRRQIIDEHILEGGVADHTQCVRIATNASLREMIAPGVIAACSPLITGLLLGSKGLLGMLVGTIVSGFLLAVTMSNAGGSWDNAKKFVEKGNLNEPGVNKGKKTANHDAVVVGDTIGDPFKDTSGPALNLLIKLMSVVALVFAGQFSDRPWVHWPAALAVSVVFVVLLAVLFAYQSRSATKERLSRMATLKLRRERAAGPLRGATLDERATAPKDVVVEEVELEVVAGIVVDPAPEREQAHVAEDVVGAPLPSGAQEHDVC</sequence>
<evidence type="ECO:0000313" key="12">
    <source>
        <dbReference type="EMBL" id="SPR01685.1"/>
    </source>
</evidence>
<feature type="transmembrane region" description="Helical" evidence="10">
    <location>
        <begin position="136"/>
        <end position="160"/>
    </location>
</feature>
<feature type="transmembrane region" description="Helical" evidence="10">
    <location>
        <begin position="616"/>
        <end position="634"/>
    </location>
</feature>
<dbReference type="NCBIfam" id="TIGR01104">
    <property type="entry name" value="V_PPase"/>
    <property type="match status" value="1"/>
</dbReference>
<dbReference type="Proteomes" id="UP000290189">
    <property type="component" value="Unassembled WGS sequence"/>
</dbReference>
<dbReference type="HAMAP" id="MF_01129">
    <property type="entry name" value="PPase_energized_pump"/>
    <property type="match status" value="1"/>
</dbReference>
<evidence type="ECO:0000256" key="5">
    <source>
        <dbReference type="ARBA" id="ARBA00022842"/>
    </source>
</evidence>
<dbReference type="PIRSF" id="PIRSF001265">
    <property type="entry name" value="H+-PPase"/>
    <property type="match status" value="1"/>
</dbReference>
<evidence type="ECO:0000256" key="8">
    <source>
        <dbReference type="ARBA" id="ARBA00023065"/>
    </source>
</evidence>
<feature type="transmembrane region" description="Helical" evidence="10">
    <location>
        <begin position="555"/>
        <end position="577"/>
    </location>
</feature>
<reference evidence="11 13" key="1">
    <citation type="submission" date="2015-02" db="EMBL/GenBank/DDBJ databases">
        <authorList>
            <person name="Chooi Y.-H."/>
        </authorList>
    </citation>
    <scope>NUCLEOTIDE SEQUENCE [LARGE SCALE GENOMIC DNA]</scope>
    <source>
        <strain evidence="11">E3</strain>
    </source>
</reference>
<feature type="transmembrane region" description="Helical" evidence="10">
    <location>
        <begin position="640"/>
        <end position="660"/>
    </location>
</feature>
<dbReference type="PANTHER" id="PTHR31998">
    <property type="entry name" value="K(+)-INSENSITIVE PYROPHOSPHATE-ENERGIZED PROTON PUMP"/>
    <property type="match status" value="1"/>
</dbReference>
<feature type="transmembrane region" description="Helical" evidence="10">
    <location>
        <begin position="374"/>
        <end position="398"/>
    </location>
</feature>
<proteinExistence type="inferred from homology"/>
<evidence type="ECO:0000256" key="6">
    <source>
        <dbReference type="ARBA" id="ARBA00022967"/>
    </source>
</evidence>
<feature type="transmembrane region" description="Helical" evidence="10">
    <location>
        <begin position="419"/>
        <end position="445"/>
    </location>
</feature>
<dbReference type="InterPro" id="IPR004131">
    <property type="entry name" value="PPase-energised_H-pump"/>
</dbReference>
<organism evidence="11 13">
    <name type="scientific">Plasmodiophora brassicae</name>
    <name type="common">Clubroot disease agent</name>
    <dbReference type="NCBI Taxonomy" id="37360"/>
    <lineage>
        <taxon>Eukaryota</taxon>
        <taxon>Sar</taxon>
        <taxon>Rhizaria</taxon>
        <taxon>Endomyxa</taxon>
        <taxon>Phytomyxea</taxon>
        <taxon>Plasmodiophorida</taxon>
        <taxon>Plasmodiophoridae</taxon>
        <taxon>Plasmodiophora</taxon>
    </lineage>
</organism>
<feature type="transmembrane region" description="Helical" evidence="10">
    <location>
        <begin position="710"/>
        <end position="729"/>
    </location>
</feature>
<feature type="transmembrane region" description="Helical" evidence="10">
    <location>
        <begin position="56"/>
        <end position="80"/>
    </location>
</feature>